<organism evidence="12 13">
    <name type="scientific">Candidatus Iainarchaeum sp</name>
    <dbReference type="NCBI Taxonomy" id="3101447"/>
    <lineage>
        <taxon>Archaea</taxon>
        <taxon>Candidatus Iainarchaeota</taxon>
        <taxon>Candidatus Iainarchaeia</taxon>
        <taxon>Candidatus Iainarchaeales</taxon>
        <taxon>Candidatus Iainarchaeaceae</taxon>
        <taxon>Candidatus Iainarchaeum</taxon>
    </lineage>
</organism>
<evidence type="ECO:0000256" key="8">
    <source>
        <dbReference type="PIRNR" id="PIRNR000485"/>
    </source>
</evidence>
<evidence type="ECO:0000256" key="10">
    <source>
        <dbReference type="PIRSR" id="PIRSR000485-3"/>
    </source>
</evidence>
<comment type="catalytic activity">
    <reaction evidence="7 8">
        <text>5-phospho-beta-D-ribosylamine + L-glutamate + diphosphate = 5-phospho-alpha-D-ribose 1-diphosphate + L-glutamine + H2O</text>
        <dbReference type="Rhea" id="RHEA:14905"/>
        <dbReference type="ChEBI" id="CHEBI:15377"/>
        <dbReference type="ChEBI" id="CHEBI:29985"/>
        <dbReference type="ChEBI" id="CHEBI:33019"/>
        <dbReference type="ChEBI" id="CHEBI:58017"/>
        <dbReference type="ChEBI" id="CHEBI:58359"/>
        <dbReference type="ChEBI" id="CHEBI:58681"/>
        <dbReference type="EC" id="2.4.2.14"/>
    </reaction>
</comment>
<dbReference type="GO" id="GO:0009113">
    <property type="term" value="P:purine nucleobase biosynthetic process"/>
    <property type="evidence" value="ECO:0007669"/>
    <property type="project" value="InterPro"/>
</dbReference>
<dbReference type="InterPro" id="IPR029055">
    <property type="entry name" value="Ntn_hydrolases_N"/>
</dbReference>
<keyword evidence="4 7" id="KW-0808">Transferase</keyword>
<evidence type="ECO:0000256" key="2">
    <source>
        <dbReference type="ARBA" id="ARBA00010138"/>
    </source>
</evidence>
<feature type="binding site" evidence="7 10">
    <location>
        <position position="265"/>
    </location>
    <ligand>
        <name>[4Fe-4S] cluster</name>
        <dbReference type="ChEBI" id="CHEBI:49883"/>
    </ligand>
</feature>
<evidence type="ECO:0000256" key="4">
    <source>
        <dbReference type="ARBA" id="ARBA00022679"/>
    </source>
</evidence>
<feature type="binding site" evidence="7 10">
    <location>
        <position position="478"/>
    </location>
    <ligand>
        <name>[4Fe-4S] cluster</name>
        <dbReference type="ChEBI" id="CHEBI:49883"/>
    </ligand>
</feature>
<evidence type="ECO:0000256" key="6">
    <source>
        <dbReference type="ARBA" id="ARBA00022962"/>
    </source>
</evidence>
<sequence>MGDEIKEECALAAVSLHNPGPKKHAALNLYKMLLQQQHRGQLSAGITTYNPDRTQLIDTYKKLGKVDNAFKTYRREKFLGIMKKYAGSNGIGHLRYATSGADDEGYAQPFERHHGRSWKWFSFAFNGNIANYKELKEELKKASYRMVRELDTELLMHFISKQMVGEKKQALENVFSGISETIDGAYSLVYLNADGELAVLRDPLGFKPLSYGMRDNDFLAASESVAFNTDGEIKTESVAPGEIIIASNGAIEKKRFAKSTRTAHCMFEWIYFASPNSTIERSNVYEARRNLGKTLAKYETQKIDKEFIVVPVPDTAKPIGDALAFELGVPSEEGVMRNRYIGRTFIETDNREQKVKEKYSLVKSVLKDKKVLLVEDSLVRGTTTKGLVQRIRQHGKAKEIHLRIACPPILGPCFYGIDMSTIKELLAAPYVKSIQEGITTEESEKLAKDYGVDSLIYLPVNEIPKAIGLPANNLCMACLNADYPTEQGKKLYQEALNNAKNGVKKRTYE</sequence>
<dbReference type="InterPro" id="IPR029057">
    <property type="entry name" value="PRTase-like"/>
</dbReference>
<feature type="domain" description="Glutamine amidotransferase type-2" evidence="11">
    <location>
        <begin position="9"/>
        <end position="249"/>
    </location>
</feature>
<dbReference type="InterPro" id="IPR005854">
    <property type="entry name" value="PurF"/>
</dbReference>
<feature type="active site" description="Nucleophile" evidence="7 9">
    <location>
        <position position="9"/>
    </location>
</feature>
<dbReference type="SUPFAM" id="SSF53271">
    <property type="entry name" value="PRTase-like"/>
    <property type="match status" value="1"/>
</dbReference>
<evidence type="ECO:0000313" key="13">
    <source>
        <dbReference type="Proteomes" id="UP000809243"/>
    </source>
</evidence>
<dbReference type="EC" id="2.4.2.14" evidence="7"/>
<evidence type="ECO:0000313" key="12">
    <source>
        <dbReference type="EMBL" id="MBN2066913.1"/>
    </source>
</evidence>
<dbReference type="Pfam" id="PF13522">
    <property type="entry name" value="GATase_6"/>
    <property type="match status" value="1"/>
</dbReference>
<comment type="function">
    <text evidence="7">Catalyzes the formation of phosphoribosylamine from phosphoribosylpyrophosphate (PRPP) and glutamine.</text>
</comment>
<evidence type="ECO:0000256" key="1">
    <source>
        <dbReference type="ARBA" id="ARBA00005209"/>
    </source>
</evidence>
<dbReference type="GO" id="GO:0051539">
    <property type="term" value="F:4 iron, 4 sulfur cluster binding"/>
    <property type="evidence" value="ECO:0007669"/>
    <property type="project" value="UniProtKB-KW"/>
</dbReference>
<dbReference type="GO" id="GO:0046872">
    <property type="term" value="F:metal ion binding"/>
    <property type="evidence" value="ECO:0007669"/>
    <property type="project" value="UniProtKB-KW"/>
</dbReference>
<feature type="binding site" evidence="7 10">
    <location>
        <position position="413"/>
    </location>
    <ligand>
        <name>[4Fe-4S] cluster</name>
        <dbReference type="ChEBI" id="CHEBI:49883"/>
    </ligand>
</feature>
<dbReference type="InterPro" id="IPR000836">
    <property type="entry name" value="PRTase_dom"/>
</dbReference>
<dbReference type="Gene3D" id="3.60.20.10">
    <property type="entry name" value="Glutamine Phosphoribosylpyrophosphate, subunit 1, domain 1"/>
    <property type="match status" value="1"/>
</dbReference>
<dbReference type="EMBL" id="JAFGDB010000006">
    <property type="protein sequence ID" value="MBN2066913.1"/>
    <property type="molecule type" value="Genomic_DNA"/>
</dbReference>
<dbReference type="HAMAP" id="MF_01931">
    <property type="entry name" value="PurF"/>
    <property type="match status" value="1"/>
</dbReference>
<keyword evidence="7 10" id="KW-0408">Iron</keyword>
<dbReference type="PROSITE" id="PS51278">
    <property type="entry name" value="GATASE_TYPE_2"/>
    <property type="match status" value="1"/>
</dbReference>
<dbReference type="Gene3D" id="3.40.50.2020">
    <property type="match status" value="1"/>
</dbReference>
<gene>
    <name evidence="7" type="primary">purF</name>
    <name evidence="12" type="ORF">JW744_00415</name>
</gene>
<dbReference type="InterPro" id="IPR017932">
    <property type="entry name" value="GATase_2_dom"/>
</dbReference>
<comment type="caution">
    <text evidence="7">Lacks conserved residue(s) required for the propagation of feature annotation.</text>
</comment>
<dbReference type="PIRSF" id="PIRSF000485">
    <property type="entry name" value="Amd_phspho_trans"/>
    <property type="match status" value="1"/>
</dbReference>
<keyword evidence="3 7" id="KW-0328">Glycosyltransferase</keyword>
<comment type="caution">
    <text evidence="12">The sequence shown here is derived from an EMBL/GenBank/DDBJ whole genome shotgun (WGS) entry which is preliminary data.</text>
</comment>
<proteinExistence type="inferred from homology"/>
<evidence type="ECO:0000259" key="11">
    <source>
        <dbReference type="PROSITE" id="PS51278"/>
    </source>
</evidence>
<evidence type="ECO:0000256" key="7">
    <source>
        <dbReference type="HAMAP-Rule" id="MF_01931"/>
    </source>
</evidence>
<dbReference type="GO" id="GO:0006189">
    <property type="term" value="P:'de novo' IMP biosynthetic process"/>
    <property type="evidence" value="ECO:0007669"/>
    <property type="project" value="UniProtKB-UniRule"/>
</dbReference>
<keyword evidence="6 7" id="KW-0315">Glutamine amidotransferase</keyword>
<comment type="pathway">
    <text evidence="1 7 8">Purine metabolism; IMP biosynthesis via de novo pathway; N(1)-(5-phospho-D-ribosyl)glycinamide from 5-phospho-alpha-D-ribose 1-diphosphate: step 1/2.</text>
</comment>
<keyword evidence="7 10" id="KW-0479">Metal-binding</keyword>
<name>A0A938YX26_9ARCH</name>
<accession>A0A938YX26</accession>
<dbReference type="AlphaFoldDB" id="A0A938YX26"/>
<feature type="binding site" evidence="7 10">
    <location>
        <position position="475"/>
    </location>
    <ligand>
        <name>[4Fe-4S] cluster</name>
        <dbReference type="ChEBI" id="CHEBI:49883"/>
    </ligand>
</feature>
<dbReference type="SUPFAM" id="SSF56235">
    <property type="entry name" value="N-terminal nucleophile aminohydrolases (Ntn hydrolases)"/>
    <property type="match status" value="1"/>
</dbReference>
<evidence type="ECO:0000256" key="3">
    <source>
        <dbReference type="ARBA" id="ARBA00022676"/>
    </source>
</evidence>
<keyword evidence="5 7" id="KW-0658">Purine biosynthesis</keyword>
<evidence type="ECO:0000256" key="9">
    <source>
        <dbReference type="PIRSR" id="PIRSR000485-1"/>
    </source>
</evidence>
<dbReference type="CDD" id="cd06223">
    <property type="entry name" value="PRTases_typeI"/>
    <property type="match status" value="1"/>
</dbReference>
<comment type="cofactor">
    <cofactor evidence="7 10">
        <name>[4Fe-4S] cluster</name>
        <dbReference type="ChEBI" id="CHEBI:49883"/>
    </cofactor>
    <text evidence="7 10">Binds 1 [4Fe-4S] cluster per subunit.</text>
</comment>
<protein>
    <recommendedName>
        <fullName evidence="7">Amidophosphoribosyltransferase</fullName>
        <shortName evidence="7">ATase</shortName>
        <ecNumber evidence="7">2.4.2.14</ecNumber>
    </recommendedName>
    <alternativeName>
        <fullName evidence="7">Glutamine phosphoribosylpyrophosphate amidotransferase</fullName>
        <shortName evidence="7">GPATase</shortName>
    </alternativeName>
</protein>
<keyword evidence="7 10" id="KW-0411">Iron-sulfur</keyword>
<keyword evidence="7" id="KW-0004">4Fe-4S</keyword>
<evidence type="ECO:0000256" key="5">
    <source>
        <dbReference type="ARBA" id="ARBA00022755"/>
    </source>
</evidence>
<reference evidence="12" key="1">
    <citation type="submission" date="2021-01" db="EMBL/GenBank/DDBJ databases">
        <title>Active Sulfur Cycling in an Early Earth Analoge.</title>
        <authorList>
            <person name="Hahn C.R."/>
            <person name="Youssef N.H."/>
            <person name="Elshahed M."/>
        </authorList>
    </citation>
    <scope>NUCLEOTIDE SEQUENCE</scope>
    <source>
        <strain evidence="12">Zod_Metabat.1151</strain>
    </source>
</reference>
<comment type="similarity">
    <text evidence="2 7 8">In the C-terminal section; belongs to the purine/pyrimidine phosphoribosyltransferase family.</text>
</comment>
<dbReference type="Proteomes" id="UP000809243">
    <property type="component" value="Unassembled WGS sequence"/>
</dbReference>
<dbReference type="GO" id="GO:0004044">
    <property type="term" value="F:amidophosphoribosyltransferase activity"/>
    <property type="evidence" value="ECO:0007669"/>
    <property type="project" value="UniProtKB-UniRule"/>
</dbReference>
<dbReference type="PANTHER" id="PTHR11907">
    <property type="entry name" value="AMIDOPHOSPHORIBOSYLTRANSFERASE"/>
    <property type="match status" value="1"/>
</dbReference>